<dbReference type="RefSeq" id="WP_148649571.1">
    <property type="nucleotide sequence ID" value="NZ_CP011129.1"/>
</dbReference>
<proteinExistence type="predicted"/>
<reference evidence="1 2" key="1">
    <citation type="journal article" date="2015" name="BMC Genomics">
        <title>Comparative genomics and metabolic profiling of the genus Lysobacter.</title>
        <authorList>
            <person name="de Bruijn I."/>
            <person name="Cheng X."/>
            <person name="de Jager V."/>
            <person name="Exposito R.G."/>
            <person name="Watrous J."/>
            <person name="Patel N."/>
            <person name="Postma J."/>
            <person name="Dorrestein P.C."/>
            <person name="Kobayashi D."/>
            <person name="Raaijmakers J.M."/>
        </authorList>
    </citation>
    <scope>NUCLEOTIDE SEQUENCE [LARGE SCALE GENOMIC DNA]</scope>
    <source>
        <strain evidence="1 2">76</strain>
    </source>
</reference>
<sequence length="235" mass="27346">MRTSKKSLLPVQVPLPENQPLAGNAVFVRLPTLAALEQFWATQRDIRPFAAKGVGCSSGQRFLNEYEWVFAPTKAALVAAFTRWDQIGIDVRWYDWKGDVNADISHEEFFHNFEANRERRIAEDDWTLQDEVDHLEYSPERYTGEWIIENLPNQADMDDWFGLGFRSIIDHSLPTSEVTRIMQERTFDDWVDMDTYDIEVRGLAAMDEEIEYWQTEKRVGRGYYGDENVNDGAAH</sequence>
<dbReference type="Proteomes" id="UP000060787">
    <property type="component" value="Chromosome"/>
</dbReference>
<protein>
    <submittedName>
        <fullName evidence="1">Uncharacterized protein</fullName>
    </submittedName>
</protein>
<dbReference type="PATRIC" id="fig|84531.8.peg.396"/>
<dbReference type="AlphaFoldDB" id="A0A0S2F4R5"/>
<gene>
    <name evidence="1" type="ORF">LA76x_0387</name>
</gene>
<dbReference type="KEGG" id="lab:LA76x_0387"/>
<name>A0A0S2F4R5_LYSAN</name>
<keyword evidence="2" id="KW-1185">Reference proteome</keyword>
<dbReference type="EMBL" id="CP011129">
    <property type="protein sequence ID" value="ALN78548.1"/>
    <property type="molecule type" value="Genomic_DNA"/>
</dbReference>
<accession>A0A0S2F4R5</accession>
<evidence type="ECO:0000313" key="2">
    <source>
        <dbReference type="Proteomes" id="UP000060787"/>
    </source>
</evidence>
<evidence type="ECO:0000313" key="1">
    <source>
        <dbReference type="EMBL" id="ALN78548.1"/>
    </source>
</evidence>
<organism evidence="1 2">
    <name type="scientific">Lysobacter antibioticus</name>
    <dbReference type="NCBI Taxonomy" id="84531"/>
    <lineage>
        <taxon>Bacteria</taxon>
        <taxon>Pseudomonadati</taxon>
        <taxon>Pseudomonadota</taxon>
        <taxon>Gammaproteobacteria</taxon>
        <taxon>Lysobacterales</taxon>
        <taxon>Lysobacteraceae</taxon>
        <taxon>Lysobacter</taxon>
    </lineage>
</organism>